<reference evidence="4 5" key="1">
    <citation type="submission" date="2023-08" db="EMBL/GenBank/DDBJ databases">
        <authorList>
            <person name="Maltman C."/>
        </authorList>
    </citation>
    <scope>NUCLEOTIDE SEQUENCE [LARGE SCALE GENOMIC DNA]</scope>
    <source>
        <strain evidence="4 5">ES2</strain>
    </source>
</reference>
<comment type="caution">
    <text evidence="4">The sequence shown here is derived from an EMBL/GenBank/DDBJ whole genome shotgun (WGS) entry which is preliminary data.</text>
</comment>
<dbReference type="Proteomes" id="UP001260959">
    <property type="component" value="Unassembled WGS sequence"/>
</dbReference>
<dbReference type="Pfam" id="PF18962">
    <property type="entry name" value="Por_Secre_tail"/>
    <property type="match status" value="1"/>
</dbReference>
<dbReference type="Gene3D" id="2.40.10.10">
    <property type="entry name" value="Trypsin-like serine proteases"/>
    <property type="match status" value="2"/>
</dbReference>
<protein>
    <submittedName>
        <fullName evidence="4">RICIN domain-containing protein</fullName>
    </submittedName>
</protein>
<dbReference type="Gene3D" id="2.80.10.50">
    <property type="match status" value="1"/>
</dbReference>
<evidence type="ECO:0000259" key="2">
    <source>
        <dbReference type="Pfam" id="PF14200"/>
    </source>
</evidence>
<feature type="domain" description="Ricin B lectin" evidence="2">
    <location>
        <begin position="321"/>
        <end position="406"/>
    </location>
</feature>
<gene>
    <name evidence="4" type="ORF">REB14_02340</name>
</gene>
<feature type="domain" description="Secretion system C-terminal sorting" evidence="3">
    <location>
        <begin position="446"/>
        <end position="515"/>
    </location>
</feature>
<dbReference type="InterPro" id="IPR035992">
    <property type="entry name" value="Ricin_B-like_lectins"/>
</dbReference>
<dbReference type="CDD" id="cd00161">
    <property type="entry name" value="beta-trefoil_Ricin-like"/>
    <property type="match status" value="1"/>
</dbReference>
<evidence type="ECO:0000313" key="4">
    <source>
        <dbReference type="EMBL" id="MDR4951020.1"/>
    </source>
</evidence>
<evidence type="ECO:0000259" key="3">
    <source>
        <dbReference type="Pfam" id="PF18962"/>
    </source>
</evidence>
<evidence type="ECO:0000313" key="5">
    <source>
        <dbReference type="Proteomes" id="UP001260959"/>
    </source>
</evidence>
<dbReference type="NCBIfam" id="TIGR04183">
    <property type="entry name" value="Por_Secre_tail"/>
    <property type="match status" value="1"/>
</dbReference>
<dbReference type="InterPro" id="IPR043504">
    <property type="entry name" value="Peptidase_S1_PA_chymotrypsin"/>
</dbReference>
<organism evidence="4 5">
    <name type="scientific">Chryseobacterium metallicongregator</name>
    <dbReference type="NCBI Taxonomy" id="3073042"/>
    <lineage>
        <taxon>Bacteria</taxon>
        <taxon>Pseudomonadati</taxon>
        <taxon>Bacteroidota</taxon>
        <taxon>Flavobacteriia</taxon>
        <taxon>Flavobacteriales</taxon>
        <taxon>Weeksellaceae</taxon>
        <taxon>Chryseobacterium group</taxon>
        <taxon>Chryseobacterium</taxon>
    </lineage>
</organism>
<dbReference type="InterPro" id="IPR000772">
    <property type="entry name" value="Ricin_B_lectin"/>
</dbReference>
<sequence length="522" mass="56621">MKKIIINVMLCGMGLQLVGAQQVNVNCPEGAALQKQKDAVVKFSWNSVGSLINNGDGKIYLLTSRTAMNDYIMGQNIETDLTFGAENTTCTGGVINPPVKASVIIKPVARSYQEPYNYAVAEVITDLSTIPGLDLSKIYLNGWDRQDTAPQSGAYIGFPNYNDTKKIGTFNKLQAPVIYDNSKKLIVTLIPTVSGYQGASNTSGSPIFDENKRTKAVVYNSQGQILNPSYTQKEAVSITLAGAWQHGESINEYLVGKTLQSALDPNNTSLEYTNGIELTEMRRIVNGPKYLINKKSGYVFTINTNGDLIQKSTSGGSNTFTISTDMYGYYKFKSQSNNVVIGSIGTNAGSKITAGQNIAYPNDTNQRFRILPTGSWDGTYYIQDVRSGLNLTIEGSSNDYGAKIVLGTKSGAAYEEWFLGDAPGYASRNSVSQNADSSKSISSISVYPAPAVDYLNVKVSSDKKVKAVSVVNTMGREVFHTEQISLEGQSVKINVQKLMTGNYMVNVVFTDGSQSSAKFLKK</sequence>
<dbReference type="SUPFAM" id="SSF50370">
    <property type="entry name" value="Ricin B-like lectins"/>
    <property type="match status" value="1"/>
</dbReference>
<dbReference type="RefSeq" id="WP_309521392.1">
    <property type="nucleotide sequence ID" value="NZ_JAVIXS010000001.1"/>
</dbReference>
<dbReference type="Pfam" id="PF14200">
    <property type="entry name" value="RicinB_lectin_2"/>
    <property type="match status" value="1"/>
</dbReference>
<evidence type="ECO:0000256" key="1">
    <source>
        <dbReference type="ARBA" id="ARBA00022729"/>
    </source>
</evidence>
<keyword evidence="1" id="KW-0732">Signal</keyword>
<keyword evidence="5" id="KW-1185">Reference proteome</keyword>
<proteinExistence type="predicted"/>
<accession>A0ABU1DZP2</accession>
<dbReference type="EMBL" id="JAVIXS010000001">
    <property type="protein sequence ID" value="MDR4951020.1"/>
    <property type="molecule type" value="Genomic_DNA"/>
</dbReference>
<dbReference type="InterPro" id="IPR026444">
    <property type="entry name" value="Secre_tail"/>
</dbReference>
<name>A0ABU1DZP2_9FLAO</name>